<dbReference type="AlphaFoldDB" id="A0A087T6Z9"/>
<name>A0A087T6Z9_STEMI</name>
<evidence type="ECO:0000256" key="1">
    <source>
        <dbReference type="SAM" id="MobiDB-lite"/>
    </source>
</evidence>
<feature type="compositionally biased region" description="Low complexity" evidence="1">
    <location>
        <begin position="23"/>
        <end position="33"/>
    </location>
</feature>
<protein>
    <submittedName>
        <fullName evidence="2">Uncharacterized protein</fullName>
    </submittedName>
</protein>
<gene>
    <name evidence="2" type="ORF">X975_00036</name>
</gene>
<feature type="non-terminal residue" evidence="2">
    <location>
        <position position="78"/>
    </location>
</feature>
<sequence length="78" mass="8582">MVPDGTKRAASLPRRSATRHSSSRSVGSSLYTSSPTRASAMARLIAAVGFVTVSLRRSTSLTILFYSFEEMRFKTYIC</sequence>
<keyword evidence="3" id="KW-1185">Reference proteome</keyword>
<evidence type="ECO:0000313" key="3">
    <source>
        <dbReference type="Proteomes" id="UP000054359"/>
    </source>
</evidence>
<reference evidence="2 3" key="1">
    <citation type="submission" date="2013-11" db="EMBL/GenBank/DDBJ databases">
        <title>Genome sequencing of Stegodyphus mimosarum.</title>
        <authorList>
            <person name="Bechsgaard J."/>
        </authorList>
    </citation>
    <scope>NUCLEOTIDE SEQUENCE [LARGE SCALE GENOMIC DNA]</scope>
</reference>
<proteinExistence type="predicted"/>
<accession>A0A087T6Z9</accession>
<feature type="region of interest" description="Disordered" evidence="1">
    <location>
        <begin position="1"/>
        <end position="33"/>
    </location>
</feature>
<organism evidence="2 3">
    <name type="scientific">Stegodyphus mimosarum</name>
    <name type="common">African social velvet spider</name>
    <dbReference type="NCBI Taxonomy" id="407821"/>
    <lineage>
        <taxon>Eukaryota</taxon>
        <taxon>Metazoa</taxon>
        <taxon>Ecdysozoa</taxon>
        <taxon>Arthropoda</taxon>
        <taxon>Chelicerata</taxon>
        <taxon>Arachnida</taxon>
        <taxon>Araneae</taxon>
        <taxon>Araneomorphae</taxon>
        <taxon>Entelegynae</taxon>
        <taxon>Eresoidea</taxon>
        <taxon>Eresidae</taxon>
        <taxon>Stegodyphus</taxon>
    </lineage>
</organism>
<evidence type="ECO:0000313" key="2">
    <source>
        <dbReference type="EMBL" id="KFM60888.1"/>
    </source>
</evidence>
<dbReference type="Proteomes" id="UP000054359">
    <property type="component" value="Unassembled WGS sequence"/>
</dbReference>
<dbReference type="EMBL" id="KK113717">
    <property type="protein sequence ID" value="KFM60888.1"/>
    <property type="molecule type" value="Genomic_DNA"/>
</dbReference>